<evidence type="ECO:0000313" key="1">
    <source>
        <dbReference type="EMBL" id="QLG63944.1"/>
    </source>
</evidence>
<name>A0A7D5QJT7_9EURY</name>
<protein>
    <submittedName>
        <fullName evidence="1">Uncharacterized protein</fullName>
    </submittedName>
</protein>
<organism evidence="1 2">
    <name type="scientific">Halorarum salinum</name>
    <dbReference type="NCBI Taxonomy" id="2743089"/>
    <lineage>
        <taxon>Archaea</taxon>
        <taxon>Methanobacteriati</taxon>
        <taxon>Methanobacteriota</taxon>
        <taxon>Stenosarchaea group</taxon>
        <taxon>Halobacteria</taxon>
        <taxon>Halobacteriales</taxon>
        <taxon>Haloferacaceae</taxon>
        <taxon>Halorarum</taxon>
    </lineage>
</organism>
<dbReference type="KEGG" id="halu:HUG12_01365"/>
<reference evidence="1 2" key="1">
    <citation type="submission" date="2020-06" db="EMBL/GenBank/DDBJ databases">
        <title>NJ-3-1, isolated from saline soil.</title>
        <authorList>
            <person name="Cui H.L."/>
            <person name="Shi X."/>
        </authorList>
    </citation>
    <scope>NUCLEOTIDE SEQUENCE [LARGE SCALE GENOMIC DNA]</scope>
    <source>
        <strain evidence="1 2">NJ-3-1</strain>
    </source>
</reference>
<accession>A0A7D5QJT7</accession>
<dbReference type="AlphaFoldDB" id="A0A7D5QJT7"/>
<dbReference type="Proteomes" id="UP000509626">
    <property type="component" value="Chromosome"/>
</dbReference>
<proteinExistence type="predicted"/>
<gene>
    <name evidence="1" type="ORF">HUG12_01365</name>
</gene>
<dbReference type="EMBL" id="CP058579">
    <property type="protein sequence ID" value="QLG63944.1"/>
    <property type="molecule type" value="Genomic_DNA"/>
</dbReference>
<sequence length="72" mass="8016">MKDLETGETLSECPKVDISPAVERAAIRNETIEGELPENDRRTTERNILADEFVPAFGAVNLLNHVESNFSD</sequence>
<keyword evidence="2" id="KW-1185">Reference proteome</keyword>
<evidence type="ECO:0000313" key="2">
    <source>
        <dbReference type="Proteomes" id="UP000509626"/>
    </source>
</evidence>